<dbReference type="Proteomes" id="UP000248423">
    <property type="component" value="Unassembled WGS sequence"/>
</dbReference>
<accession>A0A319EGG1</accession>
<evidence type="ECO:0000313" key="3">
    <source>
        <dbReference type="EMBL" id="PYI09432.1"/>
    </source>
</evidence>
<dbReference type="STRING" id="1448318.A0A319EGG1"/>
<evidence type="ECO:0000313" key="4">
    <source>
        <dbReference type="Proteomes" id="UP000248423"/>
    </source>
</evidence>
<dbReference type="SUPFAM" id="SSF81383">
    <property type="entry name" value="F-box domain"/>
    <property type="match status" value="1"/>
</dbReference>
<evidence type="ECO:0008006" key="5">
    <source>
        <dbReference type="Google" id="ProtNLM"/>
    </source>
</evidence>
<dbReference type="VEuPathDB" id="FungiDB:BO78DRAFT_438043"/>
<reference evidence="3 4" key="1">
    <citation type="submission" date="2018-02" db="EMBL/GenBank/DDBJ databases">
        <title>The genomes of Aspergillus section Nigri reveals drivers in fungal speciation.</title>
        <authorList>
            <consortium name="DOE Joint Genome Institute"/>
            <person name="Vesth T.C."/>
            <person name="Nybo J."/>
            <person name="Theobald S."/>
            <person name="Brandl J."/>
            <person name="Frisvad J.C."/>
            <person name="Nielsen K.F."/>
            <person name="Lyhne E.K."/>
            <person name="Kogle M.E."/>
            <person name="Kuo A."/>
            <person name="Riley R."/>
            <person name="Clum A."/>
            <person name="Nolan M."/>
            <person name="Lipzen A."/>
            <person name="Salamov A."/>
            <person name="Henrissat B."/>
            <person name="Wiebenga A."/>
            <person name="De vries R.P."/>
            <person name="Grigoriev I.V."/>
            <person name="Mortensen U.H."/>
            <person name="Andersen M.R."/>
            <person name="Baker S.E."/>
        </authorList>
    </citation>
    <scope>NUCLEOTIDE SEQUENCE [LARGE SCALE GENOMIC DNA]</scope>
    <source>
        <strain evidence="3 4">CBS 121057</strain>
    </source>
</reference>
<feature type="coiled-coil region" evidence="1">
    <location>
        <begin position="292"/>
        <end position="322"/>
    </location>
</feature>
<proteinExistence type="predicted"/>
<dbReference type="EMBL" id="KZ826327">
    <property type="protein sequence ID" value="PYI09432.1"/>
    <property type="molecule type" value="Genomic_DNA"/>
</dbReference>
<gene>
    <name evidence="3" type="ORF">BO78DRAFT_438043</name>
</gene>
<evidence type="ECO:0000256" key="1">
    <source>
        <dbReference type="SAM" id="Coils"/>
    </source>
</evidence>
<evidence type="ECO:0000256" key="2">
    <source>
        <dbReference type="SAM" id="MobiDB-lite"/>
    </source>
</evidence>
<feature type="region of interest" description="Disordered" evidence="2">
    <location>
        <begin position="322"/>
        <end position="409"/>
    </location>
</feature>
<keyword evidence="4" id="KW-1185">Reference proteome</keyword>
<protein>
    <recommendedName>
        <fullName evidence="5">F-box domain-containing protein</fullName>
    </recommendedName>
</protein>
<dbReference type="OrthoDB" id="3800738at2759"/>
<keyword evidence="1" id="KW-0175">Coiled coil</keyword>
<name>A0A319EGG1_ASPSB</name>
<sequence length="426" mass="48768">MARMDTPGIGYPDMKPPEIERCAAYSSTSSPTKDKPPHPAQTKFLATPDTLLILFHHLPPHDLLVSQRVCSLWNTPITNTHTLQCILGFRFPSSPAPEIPTFNPLLQWLFPPFFATDVSTRTSPYFMPETTHSLRFSHDDTYRERVFREDASWRRMRPMDVPCRIQKLVVHCRVAGNDDGESAAYRVFDDWARQDPVLGADMRLVWDFVLCGLGAYAERGMVVQWVPRRKVEVEDGDEEAEKEKVAPFECSVLVGQKSELKRGSGKFRFSCLMPPVDMKSKGWEYLGGKNQVEVDEWQAVRKEEERRRLREEKTRQKEFERSLLWKPGKGDDRAGYVRNDGSDGDDEDSKEDGDAEDEDEDTDNTDEEDDSDDSDGHDTDEDFDYSSDSDVRFPGGPDLDTTNSGDEWDWDAAITCSRNSELSWRI</sequence>
<feature type="compositionally biased region" description="Acidic residues" evidence="2">
    <location>
        <begin position="342"/>
        <end position="387"/>
    </location>
</feature>
<feature type="compositionally biased region" description="Basic and acidic residues" evidence="2">
    <location>
        <begin position="322"/>
        <end position="335"/>
    </location>
</feature>
<dbReference type="InterPro" id="IPR036047">
    <property type="entry name" value="F-box-like_dom_sf"/>
</dbReference>
<dbReference type="AlphaFoldDB" id="A0A319EGG1"/>
<organism evidence="3 4">
    <name type="scientific">Aspergillus sclerotiicarbonarius (strain CBS 121057 / IBT 28362)</name>
    <dbReference type="NCBI Taxonomy" id="1448318"/>
    <lineage>
        <taxon>Eukaryota</taxon>
        <taxon>Fungi</taxon>
        <taxon>Dikarya</taxon>
        <taxon>Ascomycota</taxon>
        <taxon>Pezizomycotina</taxon>
        <taxon>Eurotiomycetes</taxon>
        <taxon>Eurotiomycetidae</taxon>
        <taxon>Eurotiales</taxon>
        <taxon>Aspergillaceae</taxon>
        <taxon>Aspergillus</taxon>
        <taxon>Aspergillus subgen. Circumdati</taxon>
    </lineage>
</organism>